<dbReference type="AlphaFoldDB" id="Q550G2"/>
<dbReference type="dictyBase" id="DDB_G0277109"/>
<dbReference type="GlyGen" id="Q550G2">
    <property type="glycosylation" value="2 sites"/>
</dbReference>
<dbReference type="InterPro" id="IPR055463">
    <property type="entry name" value="DUF7035"/>
</dbReference>
<dbReference type="Pfam" id="PF23033">
    <property type="entry name" value="DUF7034"/>
    <property type="match status" value="1"/>
</dbReference>
<keyword evidence="3" id="KW-0732">Signal</keyword>
<dbReference type="InterPro" id="IPR057709">
    <property type="entry name" value="DUF7949"/>
</dbReference>
<feature type="chain" id="PRO_5004250023" description="EGF-like domain-containing protein" evidence="3">
    <location>
        <begin position="22"/>
        <end position="1396"/>
    </location>
</feature>
<feature type="region of interest" description="Disordered" evidence="1">
    <location>
        <begin position="1002"/>
        <end position="1045"/>
    </location>
</feature>
<dbReference type="GeneID" id="8620842"/>
<reference evidence="8 9" key="1">
    <citation type="journal article" date="2005" name="Nature">
        <title>The genome of the social amoeba Dictyostelium discoideum.</title>
        <authorList>
            <consortium name="The Dictyostelium discoideum Sequencing Consortium"/>
            <person name="Eichinger L."/>
            <person name="Pachebat J.A."/>
            <person name="Glockner G."/>
            <person name="Rajandream M.A."/>
            <person name="Sucgang R."/>
            <person name="Berriman M."/>
            <person name="Song J."/>
            <person name="Olsen R."/>
            <person name="Szafranski K."/>
            <person name="Xu Q."/>
            <person name="Tunggal B."/>
            <person name="Kummerfeld S."/>
            <person name="Madera M."/>
            <person name="Konfortov B.A."/>
            <person name="Rivero F."/>
            <person name="Bankier A.T."/>
            <person name="Lehmann R."/>
            <person name="Hamlin N."/>
            <person name="Davies R."/>
            <person name="Gaudet P."/>
            <person name="Fey P."/>
            <person name="Pilcher K."/>
            <person name="Chen G."/>
            <person name="Saunders D."/>
            <person name="Sodergren E."/>
            <person name="Davis P."/>
            <person name="Kerhornou A."/>
            <person name="Nie X."/>
            <person name="Hall N."/>
            <person name="Anjard C."/>
            <person name="Hemphill L."/>
            <person name="Bason N."/>
            <person name="Farbrother P."/>
            <person name="Desany B."/>
            <person name="Just E."/>
            <person name="Morio T."/>
            <person name="Rost R."/>
            <person name="Churcher C."/>
            <person name="Cooper J."/>
            <person name="Haydock S."/>
            <person name="van Driessche N."/>
            <person name="Cronin A."/>
            <person name="Goodhead I."/>
            <person name="Muzny D."/>
            <person name="Mourier T."/>
            <person name="Pain A."/>
            <person name="Lu M."/>
            <person name="Harper D."/>
            <person name="Lindsay R."/>
            <person name="Hauser H."/>
            <person name="James K."/>
            <person name="Quiles M."/>
            <person name="Madan Babu M."/>
            <person name="Saito T."/>
            <person name="Buchrieser C."/>
            <person name="Wardroper A."/>
            <person name="Felder M."/>
            <person name="Thangavelu M."/>
            <person name="Johnson D."/>
            <person name="Knights A."/>
            <person name="Loulseged H."/>
            <person name="Mungall K."/>
            <person name="Oliver K."/>
            <person name="Price C."/>
            <person name="Quail M.A."/>
            <person name="Urushihara H."/>
            <person name="Hernandez J."/>
            <person name="Rabbinowitsch E."/>
            <person name="Steffen D."/>
            <person name="Sanders M."/>
            <person name="Ma J."/>
            <person name="Kohara Y."/>
            <person name="Sharp S."/>
            <person name="Simmonds M."/>
            <person name="Spiegler S."/>
            <person name="Tivey A."/>
            <person name="Sugano S."/>
            <person name="White B."/>
            <person name="Walker D."/>
            <person name="Woodward J."/>
            <person name="Winckler T."/>
            <person name="Tanaka Y."/>
            <person name="Shaulsky G."/>
            <person name="Schleicher M."/>
            <person name="Weinstock G."/>
            <person name="Rosenthal A."/>
            <person name="Cox E.C."/>
            <person name="Chisholm R.L."/>
            <person name="Gibbs R."/>
            <person name="Loomis W.F."/>
            <person name="Platzer M."/>
            <person name="Kay R.R."/>
            <person name="Williams J."/>
            <person name="Dear P.H."/>
            <person name="Noegel A.A."/>
            <person name="Barrell B."/>
            <person name="Kuspa A."/>
        </authorList>
    </citation>
    <scope>NUCLEOTIDE SEQUENCE [LARGE SCALE GENOMIC DNA]</scope>
    <source>
        <strain evidence="8 9">AX4</strain>
    </source>
</reference>
<keyword evidence="2" id="KW-0472">Membrane</keyword>
<keyword evidence="2" id="KW-1133">Transmembrane helix</keyword>
<dbReference type="InterPro" id="IPR054484">
    <property type="entry name" value="ComC_SSD"/>
</dbReference>
<keyword evidence="9" id="KW-1185">Reference proteome</keyword>
<feature type="transmembrane region" description="Helical" evidence="2">
    <location>
        <begin position="1349"/>
        <end position="1372"/>
    </location>
</feature>
<dbReference type="PANTHER" id="PTHR31378">
    <property type="entry name" value="EGF-LIKE DOMAIN-CONTAINING PROTEIN-RELATED-RELATED"/>
    <property type="match status" value="1"/>
</dbReference>
<dbReference type="Proteomes" id="UP000002195">
    <property type="component" value="Unassembled WGS sequence"/>
</dbReference>
<keyword evidence="2" id="KW-0812">Transmembrane</keyword>
<evidence type="ECO:0000256" key="1">
    <source>
        <dbReference type="SAM" id="MobiDB-lite"/>
    </source>
</evidence>
<accession>Q550G2</accession>
<proteinExistence type="predicted"/>
<feature type="domain" description="DUF7035" evidence="6">
    <location>
        <begin position="641"/>
        <end position="774"/>
    </location>
</feature>
<dbReference type="PANTHER" id="PTHR31378:SF29">
    <property type="entry name" value="EGF-LIKE DOMAIN-CONTAINING PROTEIN-RELATED"/>
    <property type="match status" value="1"/>
</dbReference>
<comment type="caution">
    <text evidence="8">The sequence shown here is derived from an EMBL/GenBank/DDBJ whole genome shotgun (WGS) entry which is preliminary data.</text>
</comment>
<dbReference type="HOGENOM" id="CLU_004923_0_0_1"/>
<dbReference type="InParanoid" id="Q550G2"/>
<evidence type="ECO:0000259" key="6">
    <source>
        <dbReference type="Pfam" id="PF23034"/>
    </source>
</evidence>
<feature type="domain" description="DUF7034" evidence="5">
    <location>
        <begin position="783"/>
        <end position="889"/>
    </location>
</feature>
<dbReference type="Pfam" id="PF23034">
    <property type="entry name" value="DUF7035"/>
    <property type="match status" value="1"/>
</dbReference>
<feature type="signal peptide" evidence="3">
    <location>
        <begin position="1"/>
        <end position="21"/>
    </location>
</feature>
<dbReference type="Pfam" id="PF25820">
    <property type="entry name" value="DUF7949"/>
    <property type="match status" value="1"/>
</dbReference>
<dbReference type="EMBL" id="AAFI02000019">
    <property type="protein sequence ID" value="EAL69056.2"/>
    <property type="molecule type" value="Genomic_DNA"/>
</dbReference>
<dbReference type="SMR" id="Q550G2"/>
<dbReference type="Pfam" id="PF22933">
    <property type="entry name" value="ComC_SSD"/>
    <property type="match status" value="1"/>
</dbReference>
<evidence type="ECO:0000256" key="3">
    <source>
        <dbReference type="SAM" id="SignalP"/>
    </source>
</evidence>
<feature type="domain" description="DUF7949" evidence="7">
    <location>
        <begin position="1046"/>
        <end position="1080"/>
    </location>
</feature>
<dbReference type="VEuPathDB" id="AmoebaDB:DDB_G0277109"/>
<dbReference type="PhylomeDB" id="Q550G2"/>
<evidence type="ECO:0000313" key="8">
    <source>
        <dbReference type="EMBL" id="EAL69056.2"/>
    </source>
</evidence>
<gene>
    <name evidence="8" type="ORF">DDB_G0277109</name>
</gene>
<organism evidence="8 9">
    <name type="scientific">Dictyostelium discoideum</name>
    <name type="common">Social amoeba</name>
    <dbReference type="NCBI Taxonomy" id="44689"/>
    <lineage>
        <taxon>Eukaryota</taxon>
        <taxon>Amoebozoa</taxon>
        <taxon>Evosea</taxon>
        <taxon>Eumycetozoa</taxon>
        <taxon>Dictyostelia</taxon>
        <taxon>Dictyosteliales</taxon>
        <taxon>Dictyosteliaceae</taxon>
        <taxon>Dictyostelium</taxon>
    </lineage>
</organism>
<dbReference type="eggNOG" id="ENOG502SC7H">
    <property type="taxonomic scope" value="Eukaryota"/>
</dbReference>
<evidence type="ECO:0000256" key="2">
    <source>
        <dbReference type="SAM" id="Phobius"/>
    </source>
</evidence>
<evidence type="ECO:0000259" key="5">
    <source>
        <dbReference type="Pfam" id="PF23033"/>
    </source>
</evidence>
<dbReference type="RefSeq" id="XP_642970.2">
    <property type="nucleotide sequence ID" value="XM_637878.2"/>
</dbReference>
<evidence type="ECO:0000259" key="7">
    <source>
        <dbReference type="Pfam" id="PF25820"/>
    </source>
</evidence>
<evidence type="ECO:0000259" key="4">
    <source>
        <dbReference type="Pfam" id="PF22933"/>
    </source>
</evidence>
<name>Q550G2_DICDI</name>
<feature type="compositionally biased region" description="Low complexity" evidence="1">
    <location>
        <begin position="1002"/>
        <end position="1040"/>
    </location>
</feature>
<dbReference type="PaxDb" id="44689-DDB0217914"/>
<dbReference type="InterPro" id="IPR055462">
    <property type="entry name" value="DUF7034"/>
</dbReference>
<evidence type="ECO:0000313" key="9">
    <source>
        <dbReference type="Proteomes" id="UP000002195"/>
    </source>
</evidence>
<evidence type="ECO:0008006" key="10">
    <source>
        <dbReference type="Google" id="ProtNLM"/>
    </source>
</evidence>
<dbReference type="KEGG" id="ddi:DDB_G0277109"/>
<feature type="domain" description="ComC supersandwich" evidence="4">
    <location>
        <begin position="1109"/>
        <end position="1323"/>
    </location>
</feature>
<protein>
    <recommendedName>
        <fullName evidence="10">EGF-like domain-containing protein</fullName>
    </recommendedName>
</protein>
<sequence length="1396" mass="157509">MKIFLFLFLFLLLNSVLLIKAQSIKIYDLSSSFDEQNKYPNSSELSTCNFIFNFLSVDDLKTGIPFNYSSNTPLAVFKGSKINNSSSEINSFEFLGADYGYYEFTIIVTAGSKSSTFVYKFSCLVVGSNQEFNPYNTFPWILKFESLNVSLNKIKFIELDIKYSKIGRNTFAISSSLVQTNPKSITIDFASGQLHIKLESIFLNYNINRHINIALYPNSNSIIEEKGIGYGPLFKINSSSLFPYYNIHNPNSPNFQNTISPIYGYPGQYTFIGQIRNSDNGENLTLKTLNGTSFIDISTIKLNFKEKKQDSFGTPSSIGYSQINPTFFTISFRSISKFKHSTNDYYLNGLKVISSSFPFGFANGSNESFNYEASFSFPPLTLSPLQFQINSEPIKFINTIGNSGSNFQKILSYEINHLFEFKYLIKITTDASLNNLPGYIKINEVYYFGLEKCTSNEINNTTFEIIVDFLFGSLDEDGGGGGIEISGTNGKKSLYTTSSFYSISPPLKINYPFNFDIDIQNIRNIKFLFNNINVKNKKRANVMYFNYTGSNIITNNQITFALHLSDRTSYIPGEPLKDNKFYYSKWNSTIKMFQIEFFINANSMSGILPWFLTNGNQNSLQISNSFFPLENQLIILNTSYDGYGPIITSIQQRNISHSLIVIFEIEDLINGFSHGDFIIRGEVDNSIYKFQLTEFNRVFGTNKIGIYEHTLLIRSNNLKCFNQTYVISDVILYDSHGNRAVFQEWNKDGGYYSTTNPFINYLSNPNVFKFSYDCGDYIDLTPPELLSFSIEKSSSQQNQKTITILFEARDLDSGLKPNQLPTLYGITPMQSIQSIPTIVFMNDTNVKYKSTIEFPISFANISTIYFSIYGFINNGGHFSGFSSDYISRHFITSGVDIGFTRYLAIESSSQITSEGGELWVIGREFHSTLSLKINYLDENLIGFSQQHLTPIKSYSTALLFDGIKKTNQNFIIKLIDLNGIESNEYLIIPIIFNYYDDDDNNNNDNNNTSSESPTTTPSPTTPINETTPTPSLPTTTPLVTNQPQQCKGTPLCGSPKNGYCTSNGCVCFSPYTGLDCLSKTIVLDQPKFNTTYPTSEIQVSFEQQQQSSSSSSNSLNENSVFFKTLIAVSSLREMDINNKPIKTFKFGKWSYSKIDSSSSRYTTTINVKSLDGNTTTQTQIATVLQWFENETTIQFANQNISMNPSTTKFTISISSYQFENPLHNLQLVMEASISTTQDDDKVCSLREYGETSSGDNSNYLKIKVDDVSLYGRFIRRAIVDTFVKSVDNILLDSSLNALSNPNELQSFIGITIPYFNDNVIIDPVDDNSVSDEEDAICKNKEPSISSTQLAGIIIGCVLFAIIIVVISTYFIIKKRKELKVKSEINNKMKDFVSENK</sequence>